<dbReference type="SUPFAM" id="SSF53850">
    <property type="entry name" value="Periplasmic binding protein-like II"/>
    <property type="match status" value="1"/>
</dbReference>
<comment type="subcellular location">
    <subcellularLocation>
        <location evidence="1">Cell membrane</location>
        <topology evidence="1">Multi-pass membrane protein</topology>
    </subcellularLocation>
</comment>
<name>T1JP20_STRMM</name>
<dbReference type="InterPro" id="IPR052192">
    <property type="entry name" value="Insect_Ionotropic_Sensory_Rcpt"/>
</dbReference>
<evidence type="ECO:0000256" key="4">
    <source>
        <dbReference type="ARBA" id="ARBA00022475"/>
    </source>
</evidence>
<feature type="transmembrane region" description="Helical" evidence="13">
    <location>
        <begin position="572"/>
        <end position="593"/>
    </location>
</feature>
<keyword evidence="10" id="KW-0325">Glycoprotein</keyword>
<evidence type="ECO:0000313" key="16">
    <source>
        <dbReference type="EnsemblMetazoa" id="SMAR015599-PA"/>
    </source>
</evidence>
<keyword evidence="8 13" id="KW-0472">Membrane</keyword>
<evidence type="ECO:0000256" key="8">
    <source>
        <dbReference type="ARBA" id="ARBA00023136"/>
    </source>
</evidence>
<dbReference type="Gene3D" id="3.40.190.10">
    <property type="entry name" value="Periplasmic binding protein-like II"/>
    <property type="match status" value="3"/>
</dbReference>
<dbReference type="InterPro" id="IPR001320">
    <property type="entry name" value="Iontro_rcpt_C"/>
</dbReference>
<dbReference type="Pfam" id="PF00060">
    <property type="entry name" value="Lig_chan"/>
    <property type="match status" value="1"/>
</dbReference>
<evidence type="ECO:0000256" key="13">
    <source>
        <dbReference type="SAM" id="Phobius"/>
    </source>
</evidence>
<dbReference type="EnsemblMetazoa" id="SMAR015599-RA">
    <property type="protein sequence ID" value="SMAR015599-PA"/>
    <property type="gene ID" value="SMAR015599"/>
</dbReference>
<comment type="similarity">
    <text evidence="2">Belongs to the glutamate-gated ion channel (TC 1.A.10.1) family.</text>
</comment>
<evidence type="ECO:0000256" key="7">
    <source>
        <dbReference type="ARBA" id="ARBA00023065"/>
    </source>
</evidence>
<evidence type="ECO:0000256" key="3">
    <source>
        <dbReference type="ARBA" id="ARBA00022448"/>
    </source>
</evidence>
<dbReference type="OMA" id="HNEACKE"/>
<dbReference type="Proteomes" id="UP000014500">
    <property type="component" value="Unassembled WGS sequence"/>
</dbReference>
<keyword evidence="7" id="KW-0406">Ion transport</keyword>
<keyword evidence="6 13" id="KW-1133">Transmembrane helix</keyword>
<organism evidence="16 17">
    <name type="scientific">Strigamia maritima</name>
    <name type="common">European centipede</name>
    <name type="synonym">Geophilus maritimus</name>
    <dbReference type="NCBI Taxonomy" id="126957"/>
    <lineage>
        <taxon>Eukaryota</taxon>
        <taxon>Metazoa</taxon>
        <taxon>Ecdysozoa</taxon>
        <taxon>Arthropoda</taxon>
        <taxon>Myriapoda</taxon>
        <taxon>Chilopoda</taxon>
        <taxon>Pleurostigmophora</taxon>
        <taxon>Geophilomorpha</taxon>
        <taxon>Linotaeniidae</taxon>
        <taxon>Strigamia</taxon>
    </lineage>
</organism>
<keyword evidence="5 13" id="KW-0812">Transmembrane</keyword>
<keyword evidence="3" id="KW-0813">Transport</keyword>
<dbReference type="Pfam" id="PF10613">
    <property type="entry name" value="Lig_chan-Glu_bd"/>
    <property type="match status" value="1"/>
</dbReference>
<feature type="domain" description="Ionotropic glutamate receptor C-terminal" evidence="14">
    <location>
        <begin position="315"/>
        <end position="584"/>
    </location>
</feature>
<feature type="transmembrane region" description="Helical" evidence="13">
    <location>
        <begin position="360"/>
        <end position="381"/>
    </location>
</feature>
<keyword evidence="12" id="KW-0407">Ion channel</keyword>
<dbReference type="HOGENOM" id="CLU_439635_0_0_1"/>
<keyword evidence="11" id="KW-1071">Ligand-gated ion channel</keyword>
<evidence type="ECO:0000256" key="11">
    <source>
        <dbReference type="ARBA" id="ARBA00023286"/>
    </source>
</evidence>
<dbReference type="eggNOG" id="KOG1052">
    <property type="taxonomic scope" value="Eukaryota"/>
</dbReference>
<dbReference type="AlphaFoldDB" id="T1JP20"/>
<dbReference type="STRING" id="126957.T1JP20"/>
<dbReference type="GO" id="GO:0050906">
    <property type="term" value="P:detection of stimulus involved in sensory perception"/>
    <property type="evidence" value="ECO:0007669"/>
    <property type="project" value="UniProtKB-ARBA"/>
</dbReference>
<evidence type="ECO:0000256" key="10">
    <source>
        <dbReference type="ARBA" id="ARBA00023180"/>
    </source>
</evidence>
<keyword evidence="17" id="KW-1185">Reference proteome</keyword>
<keyword evidence="4" id="KW-1003">Cell membrane</keyword>
<dbReference type="GO" id="GO:0005886">
    <property type="term" value="C:plasma membrane"/>
    <property type="evidence" value="ECO:0007669"/>
    <property type="project" value="UniProtKB-SubCell"/>
</dbReference>
<dbReference type="PhylomeDB" id="T1JP20"/>
<proteinExistence type="inferred from homology"/>
<protein>
    <recommendedName>
        <fullName evidence="18">Ionotropic glutamate receptor C-terminal domain-containing protein</fullName>
    </recommendedName>
</protein>
<evidence type="ECO:0000256" key="5">
    <source>
        <dbReference type="ARBA" id="ARBA00022692"/>
    </source>
</evidence>
<dbReference type="GO" id="GO:0015276">
    <property type="term" value="F:ligand-gated monoatomic ion channel activity"/>
    <property type="evidence" value="ECO:0007669"/>
    <property type="project" value="InterPro"/>
</dbReference>
<evidence type="ECO:0000256" key="1">
    <source>
        <dbReference type="ARBA" id="ARBA00004651"/>
    </source>
</evidence>
<evidence type="ECO:0000259" key="15">
    <source>
        <dbReference type="Pfam" id="PF10613"/>
    </source>
</evidence>
<feature type="domain" description="Ionotropic glutamate receptor L-glutamate and glycine-binding" evidence="15">
    <location>
        <begin position="207"/>
        <end position="297"/>
    </location>
</feature>
<reference evidence="17" key="1">
    <citation type="submission" date="2011-05" db="EMBL/GenBank/DDBJ databases">
        <authorList>
            <person name="Richards S.R."/>
            <person name="Qu J."/>
            <person name="Jiang H."/>
            <person name="Jhangiani S.N."/>
            <person name="Agravi P."/>
            <person name="Goodspeed R."/>
            <person name="Gross S."/>
            <person name="Mandapat C."/>
            <person name="Jackson L."/>
            <person name="Mathew T."/>
            <person name="Pu L."/>
            <person name="Thornton R."/>
            <person name="Saada N."/>
            <person name="Wilczek-Boney K.B."/>
            <person name="Lee S."/>
            <person name="Kovar C."/>
            <person name="Wu Y."/>
            <person name="Scherer S.E."/>
            <person name="Worley K.C."/>
            <person name="Muzny D.M."/>
            <person name="Gibbs R."/>
        </authorList>
    </citation>
    <scope>NUCLEOTIDE SEQUENCE</scope>
    <source>
        <strain evidence="17">Brora</strain>
    </source>
</reference>
<dbReference type="InterPro" id="IPR019594">
    <property type="entry name" value="Glu/Gly-bd"/>
</dbReference>
<evidence type="ECO:0008006" key="18">
    <source>
        <dbReference type="Google" id="ProtNLM"/>
    </source>
</evidence>
<feature type="transmembrane region" description="Helical" evidence="13">
    <location>
        <begin position="315"/>
        <end position="339"/>
    </location>
</feature>
<keyword evidence="9" id="KW-0675">Receptor</keyword>
<sequence>MLLCTTQSITDFQHKNEVENWTDWQSLIHIALIQKFQWSNLIIVNDEKKITNEKILKQFSINFIPVIITSVKKSVSSNLDNFNTVLMFTKNNTNSEPMLEFIRKKIDSRFPPTNWIFITQNTRLQFQPFFIPQNVKIYLIETHMSEKEWHIYNLYFATGNKLIKKHVGVGNTESNSLAIKISTQPFPKLIGKHFRITTILQMTQLYQQKNYGKPRGFYNEITAILQKVINFTFNVEEPFDRLFGGVYRNKTSYGMLAKLYKNESDIGIALLHTKNRAKLVDFSPHIYEMKMRIIYRQVKGVVPKIFFYLQPFSTIIWTFITCLIILLAVLLTINKYFYFRMNMTKRKRRCRPKSSLLKSMTDYVTSTFYTLLLAGVPVIVFNSSSNIILQIFHLFSILIFTNYSSKLTSILTISKTHVPFESLEELVFNTNYAICTLSGTPTIEILRTSNLDLFSLTWEKIQKNPDKYVAKSHNIALQLVYTEKAAYLIDELSGILHMKGNCSYRFAKVSLFKANLGFTYRKEFIYKRMFNKYILLLRESGVLKKLRKDFLPEIHNEACKEENSIVALNMSIIMGLFLTLLGGIIISLLVFTIEKFLVLRRTKPQIGDESVHTAKLDGAEIKVGDEGGCIELQSCFKCKRRERRE</sequence>
<dbReference type="EMBL" id="JH431978">
    <property type="status" value="NOT_ANNOTATED_CDS"/>
    <property type="molecule type" value="Genomic_DNA"/>
</dbReference>
<reference evidence="16" key="2">
    <citation type="submission" date="2015-02" db="UniProtKB">
        <authorList>
            <consortium name="EnsemblMetazoa"/>
        </authorList>
    </citation>
    <scope>IDENTIFICATION</scope>
</reference>
<dbReference type="PANTHER" id="PTHR42643">
    <property type="entry name" value="IONOTROPIC RECEPTOR 20A-RELATED"/>
    <property type="match status" value="1"/>
</dbReference>
<evidence type="ECO:0000256" key="2">
    <source>
        <dbReference type="ARBA" id="ARBA00008685"/>
    </source>
</evidence>
<evidence type="ECO:0000256" key="12">
    <source>
        <dbReference type="ARBA" id="ARBA00023303"/>
    </source>
</evidence>
<evidence type="ECO:0000256" key="9">
    <source>
        <dbReference type="ARBA" id="ARBA00023170"/>
    </source>
</evidence>
<accession>T1JP20</accession>
<evidence type="ECO:0000259" key="14">
    <source>
        <dbReference type="Pfam" id="PF00060"/>
    </source>
</evidence>
<dbReference type="PANTHER" id="PTHR42643:SF24">
    <property type="entry name" value="IONOTROPIC RECEPTOR 60A"/>
    <property type="match status" value="1"/>
</dbReference>
<evidence type="ECO:0000313" key="17">
    <source>
        <dbReference type="Proteomes" id="UP000014500"/>
    </source>
</evidence>
<evidence type="ECO:0000256" key="6">
    <source>
        <dbReference type="ARBA" id="ARBA00022989"/>
    </source>
</evidence>